<organism evidence="3 4">
    <name type="scientific">Sorangium cellulosum</name>
    <name type="common">Polyangium cellulosum</name>
    <dbReference type="NCBI Taxonomy" id="56"/>
    <lineage>
        <taxon>Bacteria</taxon>
        <taxon>Pseudomonadati</taxon>
        <taxon>Myxococcota</taxon>
        <taxon>Polyangia</taxon>
        <taxon>Polyangiales</taxon>
        <taxon>Polyangiaceae</taxon>
        <taxon>Sorangium</taxon>
    </lineage>
</organism>
<accession>A0A150RT03</accession>
<keyword evidence="2" id="KW-1133">Transmembrane helix</keyword>
<dbReference type="Proteomes" id="UP000075515">
    <property type="component" value="Unassembled WGS sequence"/>
</dbReference>
<keyword evidence="2" id="KW-0812">Transmembrane</keyword>
<protein>
    <submittedName>
        <fullName evidence="3">Uncharacterized protein</fullName>
    </submittedName>
</protein>
<gene>
    <name evidence="3" type="ORF">BE18_24880</name>
</gene>
<keyword evidence="2" id="KW-0472">Membrane</keyword>
<evidence type="ECO:0000256" key="1">
    <source>
        <dbReference type="SAM" id="MobiDB-lite"/>
    </source>
</evidence>
<feature type="transmembrane region" description="Helical" evidence="2">
    <location>
        <begin position="33"/>
        <end position="57"/>
    </location>
</feature>
<sequence>MSELDAGLLSTSSPAGPAPEAPVTAPSRRGTSAFAFLVGLWIFLLTAFFGASGVAMVMRWSRSSSTPEATQAPVVPPPPSFTSQTWPSSPQPARAIVTVPAIRKNGIVRAEPTVNSKAVNVIAGGEVVEVDDRRAVQEQTRVEVWFHIRGTVQGRPVSGWMHSDILRPVGQQ</sequence>
<name>A0A150RT03_SORCE</name>
<dbReference type="EMBL" id="JEMC01003169">
    <property type="protein sequence ID" value="KYF83180.1"/>
    <property type="molecule type" value="Genomic_DNA"/>
</dbReference>
<dbReference type="AlphaFoldDB" id="A0A150RT03"/>
<evidence type="ECO:0000256" key="2">
    <source>
        <dbReference type="SAM" id="Phobius"/>
    </source>
</evidence>
<evidence type="ECO:0000313" key="3">
    <source>
        <dbReference type="EMBL" id="KYF83180.1"/>
    </source>
</evidence>
<feature type="region of interest" description="Disordered" evidence="1">
    <location>
        <begin position="1"/>
        <end position="26"/>
    </location>
</feature>
<comment type="caution">
    <text evidence="3">The sequence shown here is derived from an EMBL/GenBank/DDBJ whole genome shotgun (WGS) entry which is preliminary data.</text>
</comment>
<proteinExistence type="predicted"/>
<feature type="region of interest" description="Disordered" evidence="1">
    <location>
        <begin position="67"/>
        <end position="89"/>
    </location>
</feature>
<evidence type="ECO:0000313" key="4">
    <source>
        <dbReference type="Proteomes" id="UP000075515"/>
    </source>
</evidence>
<reference evidence="3 4" key="1">
    <citation type="submission" date="2014-02" db="EMBL/GenBank/DDBJ databases">
        <title>The small core and large imbalanced accessory genome model reveals a collaborative survival strategy of Sorangium cellulosum strains in nature.</title>
        <authorList>
            <person name="Han K."/>
            <person name="Peng R."/>
            <person name="Blom J."/>
            <person name="Li Y.-Z."/>
        </authorList>
    </citation>
    <scope>NUCLEOTIDE SEQUENCE [LARGE SCALE GENOMIC DNA]</scope>
    <source>
        <strain evidence="3 4">So0149</strain>
    </source>
</reference>